<evidence type="ECO:0000256" key="3">
    <source>
        <dbReference type="ARBA" id="ARBA00022741"/>
    </source>
</evidence>
<dbReference type="PANTHER" id="PTHR27002:SF851">
    <property type="entry name" value="G-TYPE LECTIN S-RECEPTOR-LIKE SERINE_THREONINE-PROTEIN KINASE SD1-1"/>
    <property type="match status" value="1"/>
</dbReference>
<keyword evidence="8" id="KW-1185">Reference proteome</keyword>
<dbReference type="GO" id="GO:0005524">
    <property type="term" value="F:ATP binding"/>
    <property type="evidence" value="ECO:0007669"/>
    <property type="project" value="UniProtKB-KW"/>
</dbReference>
<keyword evidence="3" id="KW-0547">Nucleotide-binding</keyword>
<reference evidence="7" key="1">
    <citation type="submission" date="2022-06" db="EMBL/GenBank/DDBJ databases">
        <title>Uncovering the hologenomic basis of an extraordinary plant invasion.</title>
        <authorList>
            <person name="Bieker V.C."/>
            <person name="Martin M.D."/>
            <person name="Gilbert T."/>
            <person name="Hodgins K."/>
            <person name="Battlay P."/>
            <person name="Petersen B."/>
            <person name="Wilson J."/>
        </authorList>
    </citation>
    <scope>NUCLEOTIDE SEQUENCE</scope>
    <source>
        <strain evidence="7">AA19_3_7</strain>
        <tissue evidence="7">Leaf</tissue>
    </source>
</reference>
<feature type="non-terminal residue" evidence="7">
    <location>
        <position position="1"/>
    </location>
</feature>
<keyword evidence="2" id="KW-0808">Transferase</keyword>
<dbReference type="Proteomes" id="UP001206925">
    <property type="component" value="Unassembled WGS sequence"/>
</dbReference>
<keyword evidence="1" id="KW-0723">Serine/threonine-protein kinase</keyword>
<accession>A0AAD5CKW8</accession>
<sequence>SQSISKTKQRGPNIKIILLVTVPGGPLIGLIIAAWLCYVRRKWKHAKPAGEGVILNASKDMEEGMEQPLFSFSSIINATANFSPNNKLREGGFGPVY</sequence>
<dbReference type="AlphaFoldDB" id="A0AAD5CKW8"/>
<feature type="transmembrane region" description="Helical" evidence="6">
    <location>
        <begin position="16"/>
        <end position="38"/>
    </location>
</feature>
<evidence type="ECO:0000256" key="2">
    <source>
        <dbReference type="ARBA" id="ARBA00022679"/>
    </source>
</evidence>
<keyword evidence="4" id="KW-0418">Kinase</keyword>
<evidence type="ECO:0000313" key="8">
    <source>
        <dbReference type="Proteomes" id="UP001206925"/>
    </source>
</evidence>
<name>A0AAD5CKW8_AMBAR</name>
<gene>
    <name evidence="7" type="ORF">M8C21_002229</name>
</gene>
<organism evidence="7 8">
    <name type="scientific">Ambrosia artemisiifolia</name>
    <name type="common">Common ragweed</name>
    <dbReference type="NCBI Taxonomy" id="4212"/>
    <lineage>
        <taxon>Eukaryota</taxon>
        <taxon>Viridiplantae</taxon>
        <taxon>Streptophyta</taxon>
        <taxon>Embryophyta</taxon>
        <taxon>Tracheophyta</taxon>
        <taxon>Spermatophyta</taxon>
        <taxon>Magnoliopsida</taxon>
        <taxon>eudicotyledons</taxon>
        <taxon>Gunneridae</taxon>
        <taxon>Pentapetalae</taxon>
        <taxon>asterids</taxon>
        <taxon>campanulids</taxon>
        <taxon>Asterales</taxon>
        <taxon>Asteraceae</taxon>
        <taxon>Asteroideae</taxon>
        <taxon>Heliantheae alliance</taxon>
        <taxon>Heliantheae</taxon>
        <taxon>Ambrosia</taxon>
    </lineage>
</organism>
<comment type="caution">
    <text evidence="7">The sequence shown here is derived from an EMBL/GenBank/DDBJ whole genome shotgun (WGS) entry which is preliminary data.</text>
</comment>
<evidence type="ECO:0000256" key="4">
    <source>
        <dbReference type="ARBA" id="ARBA00022777"/>
    </source>
</evidence>
<evidence type="ECO:0000256" key="6">
    <source>
        <dbReference type="SAM" id="Phobius"/>
    </source>
</evidence>
<evidence type="ECO:0000256" key="5">
    <source>
        <dbReference type="ARBA" id="ARBA00022840"/>
    </source>
</evidence>
<keyword evidence="5" id="KW-0067">ATP-binding</keyword>
<dbReference type="EMBL" id="JAMZMK010007698">
    <property type="protein sequence ID" value="KAI7743723.1"/>
    <property type="molecule type" value="Genomic_DNA"/>
</dbReference>
<keyword evidence="6" id="KW-1133">Transmembrane helix</keyword>
<proteinExistence type="predicted"/>
<keyword evidence="6" id="KW-0472">Membrane</keyword>
<evidence type="ECO:0008006" key="9">
    <source>
        <dbReference type="Google" id="ProtNLM"/>
    </source>
</evidence>
<dbReference type="GO" id="GO:0005886">
    <property type="term" value="C:plasma membrane"/>
    <property type="evidence" value="ECO:0007669"/>
    <property type="project" value="TreeGrafter"/>
</dbReference>
<keyword evidence="6" id="KW-0812">Transmembrane</keyword>
<evidence type="ECO:0000256" key="1">
    <source>
        <dbReference type="ARBA" id="ARBA00022527"/>
    </source>
</evidence>
<dbReference type="PANTHER" id="PTHR27002">
    <property type="entry name" value="RECEPTOR-LIKE SERINE/THREONINE-PROTEIN KINASE SD1-8"/>
    <property type="match status" value="1"/>
</dbReference>
<protein>
    <recommendedName>
        <fullName evidence="9">S-locus receptor kinase</fullName>
    </recommendedName>
</protein>
<feature type="non-terminal residue" evidence="7">
    <location>
        <position position="97"/>
    </location>
</feature>
<evidence type="ECO:0000313" key="7">
    <source>
        <dbReference type="EMBL" id="KAI7743723.1"/>
    </source>
</evidence>
<dbReference type="Gene3D" id="3.30.200.20">
    <property type="entry name" value="Phosphorylase Kinase, domain 1"/>
    <property type="match status" value="1"/>
</dbReference>
<dbReference type="GO" id="GO:0004674">
    <property type="term" value="F:protein serine/threonine kinase activity"/>
    <property type="evidence" value="ECO:0007669"/>
    <property type="project" value="UniProtKB-KW"/>
</dbReference>